<dbReference type="InterPro" id="IPR010722">
    <property type="entry name" value="BATS_dom"/>
</dbReference>
<proteinExistence type="predicted"/>
<name>A0ABX9KEB7_9FUSO</name>
<dbReference type="Proteomes" id="UP000263486">
    <property type="component" value="Unassembled WGS sequence"/>
</dbReference>
<evidence type="ECO:0000313" key="9">
    <source>
        <dbReference type="Proteomes" id="UP000263486"/>
    </source>
</evidence>
<dbReference type="PANTHER" id="PTHR43583">
    <property type="entry name" value="2-IMINOACETATE SYNTHASE"/>
    <property type="match status" value="1"/>
</dbReference>
<dbReference type="SUPFAM" id="SSF102114">
    <property type="entry name" value="Radical SAM enzymes"/>
    <property type="match status" value="1"/>
</dbReference>
<dbReference type="Gene3D" id="3.20.20.70">
    <property type="entry name" value="Aldolase class I"/>
    <property type="match status" value="1"/>
</dbReference>
<dbReference type="SFLD" id="SFLDG01081">
    <property type="entry name" value="cleavage_of_the_Ca-Cb_bond_in"/>
    <property type="match status" value="1"/>
</dbReference>
<dbReference type="PANTHER" id="PTHR43583:SF1">
    <property type="entry name" value="2-IMINOACETATE SYNTHASE"/>
    <property type="match status" value="1"/>
</dbReference>
<dbReference type="Pfam" id="PF04055">
    <property type="entry name" value="Radical_SAM"/>
    <property type="match status" value="1"/>
</dbReference>
<comment type="cofactor">
    <cofactor evidence="1">
        <name>[4Fe-4S] cluster</name>
        <dbReference type="ChEBI" id="CHEBI:49883"/>
    </cofactor>
</comment>
<dbReference type="InterPro" id="IPR058240">
    <property type="entry name" value="rSAM_sf"/>
</dbReference>
<keyword evidence="3" id="KW-0949">S-adenosyl-L-methionine</keyword>
<dbReference type="InterPro" id="IPR013785">
    <property type="entry name" value="Aldolase_TIM"/>
</dbReference>
<comment type="caution">
    <text evidence="8">The sequence shown here is derived from an EMBL/GenBank/DDBJ whole genome shotgun (WGS) entry which is preliminary data.</text>
</comment>
<dbReference type="SFLD" id="SFLDF00301">
    <property type="entry name" value="2-iminoacetate_synthase_(ThiH)"/>
    <property type="match status" value="1"/>
</dbReference>
<reference evidence="8 9" key="1">
    <citation type="submission" date="2018-08" db="EMBL/GenBank/DDBJ databases">
        <title>Draft genome sequence of Psychrilyobacter sp. strain SD5 isolated from Black Sea water.</title>
        <authorList>
            <person name="Yadav S."/>
            <person name="Villanueva L."/>
            <person name="Damste J.S.S."/>
        </authorList>
    </citation>
    <scope>NUCLEOTIDE SEQUENCE [LARGE SCALE GENOMIC DNA]</scope>
    <source>
        <strain evidence="8 9">SD5</strain>
    </source>
</reference>
<dbReference type="InterPro" id="IPR034428">
    <property type="entry name" value="ThiH/NoCL/HydG-like"/>
</dbReference>
<evidence type="ECO:0000256" key="3">
    <source>
        <dbReference type="ARBA" id="ARBA00022691"/>
    </source>
</evidence>
<protein>
    <submittedName>
        <fullName evidence="8">2-iminoacetate synthase ThiH</fullName>
    </submittedName>
</protein>
<evidence type="ECO:0000256" key="4">
    <source>
        <dbReference type="ARBA" id="ARBA00022723"/>
    </source>
</evidence>
<gene>
    <name evidence="8" type="ORF">DYH56_14400</name>
</gene>
<sequence>MSFYKEIEKFKGFDLEKYMEELTHEEIKKSIGREKLTKFDFLNLLSPKAKDHLEEMARAAQRRSVQQFGKVISLYIPMYISNYCTNECTYCGFNKNNKIDRKHLKLDEIETEAVEIAKTGIRHILLLTGEAEGLVGVDYIEDAVKILKKHFDSVVVEIYPLETEEYKRLGEIGVDGLTIYQEVYDEKIYRSVHLGGKKSDYMWRLDTPERGARAGLRSINIGTLFGLGDLVKEAYLSGLHAEYLTDKYLNSEFSISLPRINEAEGGYKSKYILDDASFVQFVLAYRLFLPKAGINISTREVAEFRDNLIGLGVTKFSAGSKTNVGAYSDLGKSTPQFEISDNRSVAETEKAIRARGYQVIHKDWELIV</sequence>
<dbReference type="SFLD" id="SFLDS00029">
    <property type="entry name" value="Radical_SAM"/>
    <property type="match status" value="1"/>
</dbReference>
<dbReference type="Pfam" id="PF06968">
    <property type="entry name" value="BATS"/>
    <property type="match status" value="1"/>
</dbReference>
<evidence type="ECO:0000256" key="6">
    <source>
        <dbReference type="ARBA" id="ARBA00023014"/>
    </source>
</evidence>
<evidence type="ECO:0000313" key="8">
    <source>
        <dbReference type="EMBL" id="REI39545.1"/>
    </source>
</evidence>
<feature type="domain" description="Radical SAM core" evidence="7">
    <location>
        <begin position="70"/>
        <end position="299"/>
    </location>
</feature>
<evidence type="ECO:0000256" key="2">
    <source>
        <dbReference type="ARBA" id="ARBA00022485"/>
    </source>
</evidence>
<keyword evidence="5" id="KW-0408">Iron</keyword>
<organism evidence="8 9">
    <name type="scientific">Psychrilyobacter piezotolerans</name>
    <dbReference type="NCBI Taxonomy" id="2293438"/>
    <lineage>
        <taxon>Bacteria</taxon>
        <taxon>Fusobacteriati</taxon>
        <taxon>Fusobacteriota</taxon>
        <taxon>Fusobacteriia</taxon>
        <taxon>Fusobacteriales</taxon>
        <taxon>Fusobacteriaceae</taxon>
        <taxon>Psychrilyobacter</taxon>
    </lineage>
</organism>
<keyword evidence="6" id="KW-0411">Iron-sulfur</keyword>
<evidence type="ECO:0000256" key="1">
    <source>
        <dbReference type="ARBA" id="ARBA00001966"/>
    </source>
</evidence>
<dbReference type="RefSeq" id="WP_114643567.1">
    <property type="nucleotide sequence ID" value="NZ_JAACIO010000038.1"/>
</dbReference>
<keyword evidence="4" id="KW-0479">Metal-binding</keyword>
<keyword evidence="9" id="KW-1185">Reference proteome</keyword>
<evidence type="ECO:0000259" key="7">
    <source>
        <dbReference type="PROSITE" id="PS51918"/>
    </source>
</evidence>
<evidence type="ECO:0000256" key="5">
    <source>
        <dbReference type="ARBA" id="ARBA00023004"/>
    </source>
</evidence>
<dbReference type="EMBL" id="QUAJ01000040">
    <property type="protein sequence ID" value="REI39545.1"/>
    <property type="molecule type" value="Genomic_DNA"/>
</dbReference>
<dbReference type="NCBIfam" id="TIGR02351">
    <property type="entry name" value="thiH"/>
    <property type="match status" value="1"/>
</dbReference>
<dbReference type="PROSITE" id="PS51918">
    <property type="entry name" value="RADICAL_SAM"/>
    <property type="match status" value="1"/>
</dbReference>
<dbReference type="SMART" id="SM00876">
    <property type="entry name" value="BATS"/>
    <property type="match status" value="1"/>
</dbReference>
<keyword evidence="2" id="KW-0004">4Fe-4S</keyword>
<dbReference type="InterPro" id="IPR007197">
    <property type="entry name" value="rSAM"/>
</dbReference>
<dbReference type="SFLD" id="SFLDG01060">
    <property type="entry name" value="BATS_domain_containing"/>
    <property type="match status" value="1"/>
</dbReference>
<dbReference type="InterPro" id="IPR012726">
    <property type="entry name" value="ThiH"/>
</dbReference>
<accession>A0ABX9KEB7</accession>
<dbReference type="CDD" id="cd01335">
    <property type="entry name" value="Radical_SAM"/>
    <property type="match status" value="1"/>
</dbReference>